<dbReference type="OrthoDB" id="10253408at2759"/>
<dbReference type="STRING" id="400727.A0A2T7P4F3"/>
<dbReference type="InterPro" id="IPR000169">
    <property type="entry name" value="Pept_cys_AS"/>
</dbReference>
<feature type="domain" description="Cathepsin propeptide inhibitor" evidence="8">
    <location>
        <begin position="135"/>
        <end position="195"/>
    </location>
</feature>
<protein>
    <recommendedName>
        <fullName evidence="11">Peptidase C1A papain C-terminal domain-containing protein</fullName>
    </recommendedName>
</protein>
<dbReference type="GO" id="GO:0008234">
    <property type="term" value="F:cysteine-type peptidase activity"/>
    <property type="evidence" value="ECO:0007669"/>
    <property type="project" value="UniProtKB-KW"/>
</dbReference>
<keyword evidence="10" id="KW-1185">Reference proteome</keyword>
<keyword evidence="3" id="KW-0378">Hydrolase</keyword>
<dbReference type="Pfam" id="PF08246">
    <property type="entry name" value="Inhibitor_I29"/>
    <property type="match status" value="1"/>
</dbReference>
<dbReference type="EMBL" id="PZQS01000006">
    <property type="protein sequence ID" value="PVD28291.1"/>
    <property type="molecule type" value="Genomic_DNA"/>
</dbReference>
<sequence>MFEGDEAQSLQIVLRIHVEESENESGNFRGNGAGVVGQVNSRTVGPQLRLQSVEDITSLLSSVALPEVTRVVSRYFTIVWGERLQACQDAGCLAQFAGPPGSAEAKPEVVQMSQINLPLMSGSVRLRYDPYDETWSSFKQQYGKSYESQKEEDLRKEIFLDRVQSIEAHNLKYINKETSFYMDINQFSDWTSEEYRQYNRLQMPTSDAASHLNRTTFLPPLNFQAPSAVDWRSQGYVTGVKDQGQCGSCWAFSSTGSMEGQHFRLTGNLVSLSEQQLVDCSTSYGNDGCNGGFVYKAFLYIQSVGGLESESSYPYTARDGICAFRSSLIVPETKVQGYRNIAMGNENDLLQAVASQGPISVAIDANHPSFQSYSGGIYDEPSCSSSQLDHGVLVVGYGGTTGQEYWIVKNSWGTRWGNGGYILMSRNKNNQCGIATNAVYPVLSSGL</sequence>
<evidence type="ECO:0000256" key="5">
    <source>
        <dbReference type="ARBA" id="ARBA00023145"/>
    </source>
</evidence>
<dbReference type="Proteomes" id="UP000245119">
    <property type="component" value="Linkage Group LG6"/>
</dbReference>
<evidence type="ECO:0000313" key="9">
    <source>
        <dbReference type="EMBL" id="PVD28291.1"/>
    </source>
</evidence>
<evidence type="ECO:0000256" key="6">
    <source>
        <dbReference type="ARBA" id="ARBA00023157"/>
    </source>
</evidence>
<organism evidence="9 10">
    <name type="scientific">Pomacea canaliculata</name>
    <name type="common">Golden apple snail</name>
    <dbReference type="NCBI Taxonomy" id="400727"/>
    <lineage>
        <taxon>Eukaryota</taxon>
        <taxon>Metazoa</taxon>
        <taxon>Spiralia</taxon>
        <taxon>Lophotrochozoa</taxon>
        <taxon>Mollusca</taxon>
        <taxon>Gastropoda</taxon>
        <taxon>Caenogastropoda</taxon>
        <taxon>Architaenioglossa</taxon>
        <taxon>Ampullarioidea</taxon>
        <taxon>Ampullariidae</taxon>
        <taxon>Pomacea</taxon>
    </lineage>
</organism>
<name>A0A2T7P4F3_POMCA</name>
<evidence type="ECO:0000313" key="10">
    <source>
        <dbReference type="Proteomes" id="UP000245119"/>
    </source>
</evidence>
<dbReference type="InterPro" id="IPR000668">
    <property type="entry name" value="Peptidase_C1A_C"/>
</dbReference>
<keyword evidence="6" id="KW-1015">Disulfide bond</keyword>
<dbReference type="Pfam" id="PF00112">
    <property type="entry name" value="Peptidase_C1"/>
    <property type="match status" value="1"/>
</dbReference>
<evidence type="ECO:0000259" key="7">
    <source>
        <dbReference type="SMART" id="SM00645"/>
    </source>
</evidence>
<feature type="domain" description="Peptidase C1A papain C-terminal" evidence="7">
    <location>
        <begin position="225"/>
        <end position="442"/>
    </location>
</feature>
<dbReference type="InterPro" id="IPR013128">
    <property type="entry name" value="Peptidase_C1A"/>
</dbReference>
<dbReference type="PROSITE" id="PS00640">
    <property type="entry name" value="THIOL_PROTEASE_ASN"/>
    <property type="match status" value="1"/>
</dbReference>
<keyword evidence="5" id="KW-0865">Zymogen</keyword>
<dbReference type="AlphaFoldDB" id="A0A2T7P4F3"/>
<dbReference type="PROSITE" id="PS00139">
    <property type="entry name" value="THIOL_PROTEASE_CYS"/>
    <property type="match status" value="1"/>
</dbReference>
<dbReference type="Gene3D" id="3.90.70.10">
    <property type="entry name" value="Cysteine proteinases"/>
    <property type="match status" value="1"/>
</dbReference>
<evidence type="ECO:0000256" key="2">
    <source>
        <dbReference type="ARBA" id="ARBA00022670"/>
    </source>
</evidence>
<comment type="similarity">
    <text evidence="1">Belongs to the peptidase C1 family.</text>
</comment>
<keyword evidence="2" id="KW-0645">Protease</keyword>
<accession>A0A2T7P4F3</accession>
<keyword evidence="4" id="KW-0788">Thiol protease</keyword>
<proteinExistence type="inferred from homology"/>
<dbReference type="SUPFAM" id="SSF54001">
    <property type="entry name" value="Cysteine proteinases"/>
    <property type="match status" value="1"/>
</dbReference>
<dbReference type="GO" id="GO:0006508">
    <property type="term" value="P:proteolysis"/>
    <property type="evidence" value="ECO:0007669"/>
    <property type="project" value="UniProtKB-KW"/>
</dbReference>
<evidence type="ECO:0000256" key="1">
    <source>
        <dbReference type="ARBA" id="ARBA00008455"/>
    </source>
</evidence>
<dbReference type="FunFam" id="3.90.70.10:FF:000006">
    <property type="entry name" value="Cathepsin S"/>
    <property type="match status" value="1"/>
</dbReference>
<dbReference type="InterPro" id="IPR039417">
    <property type="entry name" value="Peptidase_C1A_papain-like"/>
</dbReference>
<evidence type="ECO:0000259" key="8">
    <source>
        <dbReference type="SMART" id="SM00848"/>
    </source>
</evidence>
<evidence type="ECO:0008006" key="11">
    <source>
        <dbReference type="Google" id="ProtNLM"/>
    </source>
</evidence>
<reference evidence="9 10" key="1">
    <citation type="submission" date="2018-04" db="EMBL/GenBank/DDBJ databases">
        <title>The genome of golden apple snail Pomacea canaliculata provides insight into stress tolerance and invasive adaptation.</title>
        <authorList>
            <person name="Liu C."/>
            <person name="Liu B."/>
            <person name="Ren Y."/>
            <person name="Zhang Y."/>
            <person name="Wang H."/>
            <person name="Li S."/>
            <person name="Jiang F."/>
            <person name="Yin L."/>
            <person name="Zhang G."/>
            <person name="Qian W."/>
            <person name="Fan W."/>
        </authorList>
    </citation>
    <scope>NUCLEOTIDE SEQUENCE [LARGE SCALE GENOMIC DNA]</scope>
    <source>
        <strain evidence="9">SZHN2017</strain>
        <tissue evidence="9">Muscle</tissue>
    </source>
</reference>
<dbReference type="PROSITE" id="PS00639">
    <property type="entry name" value="THIOL_PROTEASE_HIS"/>
    <property type="match status" value="1"/>
</dbReference>
<comment type="caution">
    <text evidence="9">The sequence shown here is derived from an EMBL/GenBank/DDBJ whole genome shotgun (WGS) entry which is preliminary data.</text>
</comment>
<dbReference type="SMART" id="SM00848">
    <property type="entry name" value="Inhibitor_I29"/>
    <property type="match status" value="1"/>
</dbReference>
<gene>
    <name evidence="9" type="ORF">C0Q70_10878</name>
</gene>
<evidence type="ECO:0000256" key="4">
    <source>
        <dbReference type="ARBA" id="ARBA00022807"/>
    </source>
</evidence>
<dbReference type="InterPro" id="IPR038765">
    <property type="entry name" value="Papain-like_cys_pep_sf"/>
</dbReference>
<dbReference type="InterPro" id="IPR025660">
    <property type="entry name" value="Pept_his_AS"/>
</dbReference>
<dbReference type="InterPro" id="IPR013201">
    <property type="entry name" value="Prot_inhib_I29"/>
</dbReference>
<dbReference type="CDD" id="cd02248">
    <property type="entry name" value="Peptidase_C1A"/>
    <property type="match status" value="1"/>
</dbReference>
<dbReference type="PANTHER" id="PTHR12411">
    <property type="entry name" value="CYSTEINE PROTEASE FAMILY C1-RELATED"/>
    <property type="match status" value="1"/>
</dbReference>
<dbReference type="SMART" id="SM00645">
    <property type="entry name" value="Pept_C1"/>
    <property type="match status" value="1"/>
</dbReference>
<dbReference type="PRINTS" id="PR00705">
    <property type="entry name" value="PAPAIN"/>
</dbReference>
<evidence type="ECO:0000256" key="3">
    <source>
        <dbReference type="ARBA" id="ARBA00022801"/>
    </source>
</evidence>
<dbReference type="InterPro" id="IPR025661">
    <property type="entry name" value="Pept_asp_AS"/>
</dbReference>